<feature type="active site" evidence="13">
    <location>
        <position position="414"/>
    </location>
</feature>
<evidence type="ECO:0000256" key="7">
    <source>
        <dbReference type="ARBA" id="ARBA00023004"/>
    </source>
</evidence>
<dbReference type="PROSITE" id="PS01230">
    <property type="entry name" value="TRMA_1"/>
    <property type="match status" value="1"/>
</dbReference>
<feature type="binding site" evidence="11 12">
    <location>
        <position position="319"/>
    </location>
    <ligand>
        <name>S-adenosyl-L-methionine</name>
        <dbReference type="ChEBI" id="CHEBI:59789"/>
    </ligand>
</feature>
<evidence type="ECO:0000256" key="9">
    <source>
        <dbReference type="ARBA" id="ARBA00052756"/>
    </source>
</evidence>
<keyword evidence="6 11" id="KW-0479">Metal-binding</keyword>
<comment type="caution">
    <text evidence="15">The sequence shown here is derived from an EMBL/GenBank/DDBJ whole genome shotgun (WGS) entry which is preliminary data.</text>
</comment>
<comment type="catalytic activity">
    <reaction evidence="9 11">
        <text>uridine(1939) in 23S rRNA + S-adenosyl-L-methionine = 5-methyluridine(1939) in 23S rRNA + S-adenosyl-L-homocysteine + H(+)</text>
        <dbReference type="Rhea" id="RHEA:42908"/>
        <dbReference type="Rhea" id="RHEA-COMP:10278"/>
        <dbReference type="Rhea" id="RHEA-COMP:10279"/>
        <dbReference type="ChEBI" id="CHEBI:15378"/>
        <dbReference type="ChEBI" id="CHEBI:57856"/>
        <dbReference type="ChEBI" id="CHEBI:59789"/>
        <dbReference type="ChEBI" id="CHEBI:65315"/>
        <dbReference type="ChEBI" id="CHEBI:74447"/>
        <dbReference type="EC" id="2.1.1.190"/>
    </reaction>
</comment>
<dbReference type="PROSITE" id="PS51687">
    <property type="entry name" value="SAM_MT_RNA_M5U"/>
    <property type="match status" value="1"/>
</dbReference>
<dbReference type="InterPro" id="IPR012340">
    <property type="entry name" value="NA-bd_OB-fold"/>
</dbReference>
<keyword evidence="7 11" id="KW-0408">Iron</keyword>
<dbReference type="InterPro" id="IPR030391">
    <property type="entry name" value="MeTrfase_TrmA_CS"/>
</dbReference>
<evidence type="ECO:0000256" key="2">
    <source>
        <dbReference type="ARBA" id="ARBA00022552"/>
    </source>
</evidence>
<feature type="binding site" evidence="11 12">
    <location>
        <position position="340"/>
    </location>
    <ligand>
        <name>S-adenosyl-L-methionine</name>
        <dbReference type="ChEBI" id="CHEBI:59789"/>
    </ligand>
</feature>
<feature type="binding site" evidence="11">
    <location>
        <position position="367"/>
    </location>
    <ligand>
        <name>S-adenosyl-L-methionine</name>
        <dbReference type="ChEBI" id="CHEBI:59789"/>
    </ligand>
</feature>
<comment type="similarity">
    <text evidence="11">Belongs to the class I-like SAM-binding methyltransferase superfamily. RNA M5U methyltransferase family. RlmD subfamily.</text>
</comment>
<feature type="binding site" evidence="11">
    <location>
        <position position="99"/>
    </location>
    <ligand>
        <name>[4Fe-4S] cluster</name>
        <dbReference type="ChEBI" id="CHEBI:49883"/>
    </ligand>
</feature>
<evidence type="ECO:0000256" key="11">
    <source>
        <dbReference type="HAMAP-Rule" id="MF_01010"/>
    </source>
</evidence>
<evidence type="ECO:0000256" key="6">
    <source>
        <dbReference type="ARBA" id="ARBA00022723"/>
    </source>
</evidence>
<feature type="binding site" evidence="11">
    <location>
        <position position="181"/>
    </location>
    <ligand>
        <name>[4Fe-4S] cluster</name>
        <dbReference type="ChEBI" id="CHEBI:49883"/>
    </ligand>
</feature>
<dbReference type="Proteomes" id="UP000494216">
    <property type="component" value="Unassembled WGS sequence"/>
</dbReference>
<evidence type="ECO:0000259" key="14">
    <source>
        <dbReference type="PROSITE" id="PS50926"/>
    </source>
</evidence>
<proteinExistence type="inferred from homology"/>
<dbReference type="GO" id="GO:0070041">
    <property type="term" value="F:rRNA (uridine-C5-)-methyltransferase activity"/>
    <property type="evidence" value="ECO:0007669"/>
    <property type="project" value="UniProtKB-UniRule"/>
</dbReference>
<evidence type="ECO:0000256" key="4">
    <source>
        <dbReference type="ARBA" id="ARBA00022679"/>
    </source>
</evidence>
<dbReference type="Pfam" id="PF01938">
    <property type="entry name" value="TRAM"/>
    <property type="match status" value="1"/>
</dbReference>
<dbReference type="GO" id="GO:0051539">
    <property type="term" value="F:4 iron, 4 sulfur cluster binding"/>
    <property type="evidence" value="ECO:0007669"/>
    <property type="project" value="UniProtKB-KW"/>
</dbReference>
<dbReference type="Gene3D" id="2.40.50.140">
    <property type="entry name" value="Nucleic acid-binding proteins"/>
    <property type="match status" value="1"/>
</dbReference>
<evidence type="ECO:0000256" key="13">
    <source>
        <dbReference type="PROSITE-ProRule" id="PRU10015"/>
    </source>
</evidence>
<dbReference type="FunFam" id="2.40.50.140:FF:000097">
    <property type="entry name" value="23S rRNA (uracil(1939)-C(5))-methyltransferase RlmD"/>
    <property type="match status" value="1"/>
</dbReference>
<reference evidence="15 16" key="1">
    <citation type="submission" date="2020-02" db="EMBL/GenBank/DDBJ databases">
        <authorList>
            <person name="Hogendoorn C."/>
        </authorList>
    </citation>
    <scope>NUCLEOTIDE SEQUENCE [LARGE SCALE GENOMIC DNA]</scope>
    <source>
        <strain evidence="15">METHB21</strain>
    </source>
</reference>
<dbReference type="NCBIfam" id="NF009639">
    <property type="entry name" value="PRK13168.1"/>
    <property type="match status" value="1"/>
</dbReference>
<evidence type="ECO:0000313" key="16">
    <source>
        <dbReference type="Proteomes" id="UP000494216"/>
    </source>
</evidence>
<dbReference type="SUPFAM" id="SSF50249">
    <property type="entry name" value="Nucleic acid-binding proteins"/>
    <property type="match status" value="1"/>
</dbReference>
<dbReference type="EMBL" id="CADCXN010000113">
    <property type="protein sequence ID" value="CAA9892773.1"/>
    <property type="molecule type" value="Genomic_DNA"/>
</dbReference>
<accession>A0A8S0XIX6</accession>
<dbReference type="PROSITE" id="PS01231">
    <property type="entry name" value="TRMA_2"/>
    <property type="match status" value="1"/>
</dbReference>
<dbReference type="CDD" id="cd02440">
    <property type="entry name" value="AdoMet_MTases"/>
    <property type="match status" value="1"/>
</dbReference>
<dbReference type="GO" id="GO:0005506">
    <property type="term" value="F:iron ion binding"/>
    <property type="evidence" value="ECO:0007669"/>
    <property type="project" value="UniProtKB-UniRule"/>
</dbReference>
<dbReference type="EC" id="2.1.1.190" evidence="11"/>
<dbReference type="InterPro" id="IPR030390">
    <property type="entry name" value="MeTrfase_TrmA_AS"/>
</dbReference>
<keyword evidence="3 11" id="KW-0489">Methyltransferase</keyword>
<comment type="function">
    <text evidence="10 11">Catalyzes the formation of 5-methyl-uridine at position 1939 (m5U1939) in 23S rRNA.</text>
</comment>
<gene>
    <name evidence="11 15" type="primary">rlmD</name>
    <name evidence="15" type="ORF">METHB2_80090</name>
</gene>
<dbReference type="InterPro" id="IPR001566">
    <property type="entry name" value="23S_rRNA_MeTrfase_RlmD"/>
</dbReference>
<evidence type="ECO:0000256" key="10">
    <source>
        <dbReference type="ARBA" id="ARBA00059995"/>
    </source>
</evidence>
<evidence type="ECO:0000256" key="1">
    <source>
        <dbReference type="ARBA" id="ARBA00022485"/>
    </source>
</evidence>
<dbReference type="GO" id="GO:0003723">
    <property type="term" value="F:RNA binding"/>
    <property type="evidence" value="ECO:0007669"/>
    <property type="project" value="InterPro"/>
</dbReference>
<evidence type="ECO:0000256" key="5">
    <source>
        <dbReference type="ARBA" id="ARBA00022691"/>
    </source>
</evidence>
<keyword evidence="2 11" id="KW-0698">rRNA processing</keyword>
<evidence type="ECO:0000313" key="15">
    <source>
        <dbReference type="EMBL" id="CAA9892773.1"/>
    </source>
</evidence>
<feature type="binding site" evidence="11 12">
    <location>
        <position position="388"/>
    </location>
    <ligand>
        <name>S-adenosyl-L-methionine</name>
        <dbReference type="ChEBI" id="CHEBI:59789"/>
    </ligand>
</feature>
<protein>
    <recommendedName>
        <fullName evidence="11">23S rRNA (uracil(1939)-C(5))-methyltransferase RlmD</fullName>
        <ecNumber evidence="11">2.1.1.190</ecNumber>
    </recommendedName>
    <alternativeName>
        <fullName evidence="11">23S rRNA(m5U1939)-methyltransferase</fullName>
    </alternativeName>
</protein>
<dbReference type="AlphaFoldDB" id="A0A8S0XIX6"/>
<dbReference type="Gene3D" id="3.40.50.150">
    <property type="entry name" value="Vaccinia Virus protein VP39"/>
    <property type="match status" value="1"/>
</dbReference>
<keyword evidence="8 11" id="KW-0411">Iron-sulfur</keyword>
<sequence>MVSGGWKLEAKIGMTRKRSRKKQLPETPVKATIESLAHDGRGVAHVDGKAVFIDAALPGEDVEFIYTESRRDYAEGKVVKLLSRADDRADAQCAHYGVCGGCSFQHVESSAQIRIKQDLLKEQFRRIGKVEIPELWQPLEGPHWGYRRKARMGVKYVAKKNRVLVGFRERRHPYLAEIDSCIVMHPIVGAKLTALSEMIGHLSIRDKIPQIEAAIGDEQCVLAIRVLEPPTAADQERMKNFAKDHNITLCLQAKGPDSIVPLEGEPEVIPTYALPDQNIEFKFRPAMFTQVNYEINRQMINRVLNAFNLNKNDTVLDLFCGLGNFTLPMAKFAGRVVGVEGDQPLINHAKENARHNSITNVEFYAADLSKDISDQTWAKQKYNKIMLDPSRAGASEVLHYFKKWNPGQILYVSCNPSTLARDAGILVNELGYKLIKAGVMDMFPQTGHVESIALFEK</sequence>
<dbReference type="Pfam" id="PF05958">
    <property type="entry name" value="tRNA_U5-meth_tr"/>
    <property type="match status" value="1"/>
</dbReference>
<evidence type="ECO:0000256" key="12">
    <source>
        <dbReference type="PROSITE-ProRule" id="PRU01024"/>
    </source>
</evidence>
<keyword evidence="16" id="KW-1185">Reference proteome</keyword>
<evidence type="ECO:0000256" key="3">
    <source>
        <dbReference type="ARBA" id="ARBA00022603"/>
    </source>
</evidence>
<dbReference type="NCBIfam" id="TIGR00479">
    <property type="entry name" value="rumA"/>
    <property type="match status" value="1"/>
</dbReference>
<evidence type="ECO:0000256" key="8">
    <source>
        <dbReference type="ARBA" id="ARBA00023014"/>
    </source>
</evidence>
<dbReference type="PROSITE" id="PS50926">
    <property type="entry name" value="TRAM"/>
    <property type="match status" value="1"/>
</dbReference>
<feature type="binding site" evidence="11">
    <location>
        <position position="324"/>
    </location>
    <ligand>
        <name>S-adenosyl-L-methionine</name>
        <dbReference type="ChEBI" id="CHEBI:59789"/>
    </ligand>
</feature>
<dbReference type="InterPro" id="IPR002792">
    <property type="entry name" value="TRAM_dom"/>
</dbReference>
<dbReference type="Gene3D" id="2.40.50.1070">
    <property type="match status" value="1"/>
</dbReference>
<feature type="binding site" evidence="11">
    <location>
        <position position="93"/>
    </location>
    <ligand>
        <name>[4Fe-4S] cluster</name>
        <dbReference type="ChEBI" id="CHEBI:49883"/>
    </ligand>
</feature>
<keyword evidence="5 11" id="KW-0949">S-adenosyl-L-methionine</keyword>
<feature type="binding site" evidence="11">
    <location>
        <position position="102"/>
    </location>
    <ligand>
        <name>[4Fe-4S] cluster</name>
        <dbReference type="ChEBI" id="CHEBI:49883"/>
    </ligand>
</feature>
<organism evidence="15 16">
    <name type="scientific">Candidatus Methylobacter favarea</name>
    <dbReference type="NCBI Taxonomy" id="2707345"/>
    <lineage>
        <taxon>Bacteria</taxon>
        <taxon>Pseudomonadati</taxon>
        <taxon>Pseudomonadota</taxon>
        <taxon>Gammaproteobacteria</taxon>
        <taxon>Methylococcales</taxon>
        <taxon>Methylococcaceae</taxon>
        <taxon>Methylobacter</taxon>
    </lineage>
</organism>
<dbReference type="InterPro" id="IPR029063">
    <property type="entry name" value="SAM-dependent_MTases_sf"/>
</dbReference>
<feature type="active site" description="Nucleophile" evidence="11 12">
    <location>
        <position position="414"/>
    </location>
</feature>
<dbReference type="HAMAP" id="MF_01010">
    <property type="entry name" value="23SrRNA_methyltr_RlmD"/>
    <property type="match status" value="1"/>
</dbReference>
<dbReference type="FunFam" id="3.40.50.150:FF:000009">
    <property type="entry name" value="23S rRNA (Uracil(1939)-C(5))-methyltransferase RlmD"/>
    <property type="match status" value="1"/>
</dbReference>
<dbReference type="SUPFAM" id="SSF53335">
    <property type="entry name" value="S-adenosyl-L-methionine-dependent methyltransferases"/>
    <property type="match status" value="1"/>
</dbReference>
<feature type="binding site" evidence="11 12">
    <location>
        <position position="290"/>
    </location>
    <ligand>
        <name>S-adenosyl-L-methionine</name>
        <dbReference type="ChEBI" id="CHEBI:59789"/>
    </ligand>
</feature>
<keyword evidence="4 11" id="KW-0808">Transferase</keyword>
<dbReference type="PANTHER" id="PTHR11061:SF49">
    <property type="entry name" value="23S RRNA (URACIL(1939)-C(5))-METHYLTRANSFERASE RLMD"/>
    <property type="match status" value="1"/>
</dbReference>
<dbReference type="InterPro" id="IPR010280">
    <property type="entry name" value="U5_MeTrfase_fam"/>
</dbReference>
<feature type="domain" description="TRAM" evidence="14">
    <location>
        <begin position="21"/>
        <end position="80"/>
    </location>
</feature>
<keyword evidence="1 11" id="KW-0004">4Fe-4S</keyword>
<dbReference type="PANTHER" id="PTHR11061">
    <property type="entry name" value="RNA M5U METHYLTRANSFERASE"/>
    <property type="match status" value="1"/>
</dbReference>
<name>A0A8S0XIX6_9GAMM</name>
<dbReference type="GO" id="GO:0070475">
    <property type="term" value="P:rRNA base methylation"/>
    <property type="evidence" value="ECO:0007669"/>
    <property type="project" value="TreeGrafter"/>
</dbReference>